<comment type="caution">
    <text evidence="2">The sequence shown here is derived from an EMBL/GenBank/DDBJ whole genome shotgun (WGS) entry which is preliminary data.</text>
</comment>
<dbReference type="AlphaFoldDB" id="A0A2V4BST5"/>
<keyword evidence="1" id="KW-1133">Transmembrane helix</keyword>
<evidence type="ECO:0000256" key="1">
    <source>
        <dbReference type="SAM" id="Phobius"/>
    </source>
</evidence>
<dbReference type="EMBL" id="QJHK01000007">
    <property type="protein sequence ID" value="PXY40903.1"/>
    <property type="molecule type" value="Genomic_DNA"/>
</dbReference>
<evidence type="ECO:0000313" key="3">
    <source>
        <dbReference type="Proteomes" id="UP000247903"/>
    </source>
</evidence>
<keyword evidence="1" id="KW-0812">Transmembrane</keyword>
<gene>
    <name evidence="2" type="ORF">DMB65_10015</name>
</gene>
<reference evidence="2 3" key="1">
    <citation type="submission" date="2018-05" db="EMBL/GenBank/DDBJ databases">
        <title>Flavobacterium sp. strain IMCC34759, incomplete genome.</title>
        <authorList>
            <person name="Joung Y."/>
            <person name="Cho J."/>
        </authorList>
    </citation>
    <scope>NUCLEOTIDE SEQUENCE [LARGE SCALE GENOMIC DNA]</scope>
    <source>
        <strain evidence="2 3">IMCC34759</strain>
    </source>
</reference>
<keyword evidence="1" id="KW-0472">Membrane</keyword>
<feature type="transmembrane region" description="Helical" evidence="1">
    <location>
        <begin position="24"/>
        <end position="48"/>
    </location>
</feature>
<evidence type="ECO:0000313" key="2">
    <source>
        <dbReference type="EMBL" id="PXY40903.1"/>
    </source>
</evidence>
<protein>
    <submittedName>
        <fullName evidence="2">Uncharacterized protein</fullName>
    </submittedName>
</protein>
<keyword evidence="3" id="KW-1185">Reference proteome</keyword>
<organism evidence="2 3">
    <name type="scientific">Flavobacterium cheongpyeongense</name>
    <dbReference type="NCBI Taxonomy" id="2212651"/>
    <lineage>
        <taxon>Bacteria</taxon>
        <taxon>Pseudomonadati</taxon>
        <taxon>Bacteroidota</taxon>
        <taxon>Flavobacteriia</taxon>
        <taxon>Flavobacteriales</taxon>
        <taxon>Flavobacteriaceae</taxon>
        <taxon>Flavobacterium</taxon>
    </lineage>
</organism>
<sequence>MDKITQKLQAGQGLGTLSTAEFSLVFYGFCPTIVAVIELSSMFFFCFLETLFTAGPGPAVPSFGIQAGRCLFVFIQECLHQQSLNCLPFIFYQRTCMLLSDFRSKGNSVFLTHQQGRAFQV</sequence>
<proteinExistence type="predicted"/>
<dbReference type="Proteomes" id="UP000247903">
    <property type="component" value="Unassembled WGS sequence"/>
</dbReference>
<name>A0A2V4BST5_9FLAO</name>
<accession>A0A2V4BST5</accession>